<proteinExistence type="predicted"/>
<dbReference type="EMBL" id="VXIT01000007">
    <property type="protein sequence ID" value="KAA6411306.1"/>
    <property type="molecule type" value="Genomic_DNA"/>
</dbReference>
<organism evidence="3 4">
    <name type="scientific">Lasallia pustulata</name>
    <dbReference type="NCBI Taxonomy" id="136370"/>
    <lineage>
        <taxon>Eukaryota</taxon>
        <taxon>Fungi</taxon>
        <taxon>Dikarya</taxon>
        <taxon>Ascomycota</taxon>
        <taxon>Pezizomycotina</taxon>
        <taxon>Lecanoromycetes</taxon>
        <taxon>OSLEUM clade</taxon>
        <taxon>Umbilicariomycetidae</taxon>
        <taxon>Umbilicariales</taxon>
        <taxon>Umbilicariaceae</taxon>
        <taxon>Lasallia</taxon>
    </lineage>
</organism>
<feature type="compositionally biased region" description="Basic and acidic residues" evidence="1">
    <location>
        <begin position="352"/>
        <end position="371"/>
    </location>
</feature>
<dbReference type="Proteomes" id="UP000324767">
    <property type="component" value="Unassembled WGS sequence"/>
</dbReference>
<feature type="region of interest" description="Disordered" evidence="1">
    <location>
        <begin position="1"/>
        <end position="140"/>
    </location>
</feature>
<dbReference type="AlphaFoldDB" id="A0A1W5CTC7"/>
<reference evidence="3" key="1">
    <citation type="submission" date="2017-03" db="EMBL/GenBank/DDBJ databases">
        <authorList>
            <person name="Afonso C.L."/>
            <person name="Miller P.J."/>
            <person name="Scott M.A."/>
            <person name="Spackman E."/>
            <person name="Goraichik I."/>
            <person name="Dimitrov K.M."/>
            <person name="Suarez D.L."/>
            <person name="Swayne D.E."/>
        </authorList>
    </citation>
    <scope>NUCLEOTIDE SEQUENCE [LARGE SCALE GENOMIC DNA]</scope>
</reference>
<reference evidence="4" key="2">
    <citation type="submission" date="2017-03" db="EMBL/GenBank/DDBJ databases">
        <authorList>
            <person name="Sharma R."/>
            <person name="Thines M."/>
        </authorList>
    </citation>
    <scope>NUCLEOTIDE SEQUENCE [LARGE SCALE GENOMIC DNA]</scope>
</reference>
<feature type="compositionally biased region" description="Low complexity" evidence="1">
    <location>
        <begin position="75"/>
        <end position="88"/>
    </location>
</feature>
<accession>A0A1W5CTC7</accession>
<dbReference type="OrthoDB" id="5385072at2759"/>
<dbReference type="EMBL" id="FWEW01000219">
    <property type="protein sequence ID" value="SLM34107.1"/>
    <property type="molecule type" value="Genomic_DNA"/>
</dbReference>
<gene>
    <name evidence="2" type="ORF">FRX48_04586</name>
</gene>
<feature type="compositionally biased region" description="Low complexity" evidence="1">
    <location>
        <begin position="120"/>
        <end position="140"/>
    </location>
</feature>
<feature type="compositionally biased region" description="Polar residues" evidence="1">
    <location>
        <begin position="281"/>
        <end position="291"/>
    </location>
</feature>
<feature type="compositionally biased region" description="Acidic residues" evidence="1">
    <location>
        <begin position="235"/>
        <end position="245"/>
    </location>
</feature>
<evidence type="ECO:0000313" key="2">
    <source>
        <dbReference type="EMBL" id="KAA6411306.1"/>
    </source>
</evidence>
<evidence type="ECO:0000313" key="5">
    <source>
        <dbReference type="Proteomes" id="UP000324767"/>
    </source>
</evidence>
<feature type="region of interest" description="Disordered" evidence="1">
    <location>
        <begin position="232"/>
        <end position="371"/>
    </location>
</feature>
<feature type="compositionally biased region" description="Low complexity" evidence="1">
    <location>
        <begin position="95"/>
        <end position="104"/>
    </location>
</feature>
<protein>
    <submittedName>
        <fullName evidence="3">Uncharacterized protein</fullName>
    </submittedName>
</protein>
<feature type="compositionally biased region" description="Polar residues" evidence="1">
    <location>
        <begin position="63"/>
        <end position="74"/>
    </location>
</feature>
<reference evidence="2 5" key="3">
    <citation type="submission" date="2019-09" db="EMBL/GenBank/DDBJ databases">
        <title>The hologenome of the rock-dwelling lichen Lasallia pustulata.</title>
        <authorList>
            <person name="Greshake Tzovaras B."/>
            <person name="Segers F."/>
            <person name="Bicker A."/>
            <person name="Dal Grande F."/>
            <person name="Otte J."/>
            <person name="Hankeln T."/>
            <person name="Schmitt I."/>
            <person name="Ebersberger I."/>
        </authorList>
    </citation>
    <scope>NUCLEOTIDE SEQUENCE [LARGE SCALE GENOMIC DNA]</scope>
    <source>
        <strain evidence="2">A1-1</strain>
    </source>
</reference>
<evidence type="ECO:0000313" key="3">
    <source>
        <dbReference type="EMBL" id="SLM34107.1"/>
    </source>
</evidence>
<sequence>MTMVDSRGSGPFQFPSRKPIAQSRSFVNHDGLEPLTKIVPDSHSPPAARQHQASYPAHRHSRTSSSPLTHESAPSSNTSYSQSSYQSTMNNARRTPSNATSSTHPPSPSNNGFIPGRTPSTVSVSLRRSISSRSGGSITPSSYVALMRKQKATVWCDRAQHEDPRIVAQQKAAKMRATMEVVGGGHLNRNSMTGSLGSGGVRSKIRHHGAPKAVGYTPGNLVGGGIPMRLSANEVGEEGNSDDDWDSQRNPYHQRTASGRSSMGSNSRLAAINQRAPGRYSQGSTPPSGQGHSPVDDIPELSEPPVPGQYHQGAGADYFTAPSGNGGSGSSSEREASFGNVGNMNAPAVMSSRREDIGKSSEELRRRGSVDDRAGTMTGVLKLFVANPDLSD</sequence>
<dbReference type="Proteomes" id="UP000192927">
    <property type="component" value="Unassembled WGS sequence"/>
</dbReference>
<feature type="compositionally biased region" description="Polar residues" evidence="1">
    <location>
        <begin position="248"/>
        <end position="268"/>
    </location>
</feature>
<evidence type="ECO:0000313" key="4">
    <source>
        <dbReference type="Proteomes" id="UP000192927"/>
    </source>
</evidence>
<name>A0A1W5CTC7_9LECA</name>
<keyword evidence="4" id="KW-1185">Reference proteome</keyword>
<evidence type="ECO:0000256" key="1">
    <source>
        <dbReference type="SAM" id="MobiDB-lite"/>
    </source>
</evidence>